<organism evidence="2 3">
    <name type="scientific">Akkermansia massiliensis</name>
    <dbReference type="NCBI Taxonomy" id="2927224"/>
    <lineage>
        <taxon>Bacteria</taxon>
        <taxon>Pseudomonadati</taxon>
        <taxon>Verrucomicrobiota</taxon>
        <taxon>Verrucomicrobiia</taxon>
        <taxon>Verrucomicrobiales</taxon>
        <taxon>Akkermansiaceae</taxon>
        <taxon>Akkermansia</taxon>
    </lineage>
</organism>
<dbReference type="InterPro" id="IPR013424">
    <property type="entry name" value="Ice-binding_C"/>
</dbReference>
<name>A0AAE6W0U2_9BACT</name>
<proteinExistence type="predicted"/>
<gene>
    <name evidence="2" type="ORF">DMI76_09640</name>
</gene>
<feature type="domain" description="Ice-binding protein C-terminal" evidence="1">
    <location>
        <begin position="260"/>
        <end position="283"/>
    </location>
</feature>
<sequence>MWEMLMECPFGVFSSQAGVWRRTAFPDCRIFNGFIIRYFLGQRVPFRISPINKNKFMKCLCILGVLASLATAQAATVLSTTTKDDPSTLTSGGYGAYYGFSFDLDHMLLSSGEGISPNSTVFLQSLDIAKATNRTDATDGLYVTIFSSAATKDGTTFVGQSTTTIDMAGDSAGDGAASWEKAVFNNLQLDSGVTYYVAFTTTQISDATSWGDVSFSSARLRLGKEADGVDIGDVYKNAGFTSTEGSVWGPALRAEVTLAAVPEPASASLGLLGLAALLMRRRRF</sequence>
<reference evidence="2" key="1">
    <citation type="submission" date="2018-05" db="EMBL/GenBank/DDBJ databases">
        <title>Complete genome sequnece of Akkermansia muciniphila EB-AMDK-40.</title>
        <authorList>
            <person name="Nam Y.-D."/>
            <person name="Chung W.-H."/>
            <person name="Park Y.S."/>
            <person name="Kang J."/>
        </authorList>
    </citation>
    <scope>NUCLEOTIDE SEQUENCE</scope>
    <source>
        <strain evidence="2">EB-AMDK-40</strain>
    </source>
</reference>
<evidence type="ECO:0000259" key="1">
    <source>
        <dbReference type="Pfam" id="PF07589"/>
    </source>
</evidence>
<evidence type="ECO:0000313" key="2">
    <source>
        <dbReference type="EMBL" id="QHV63611.1"/>
    </source>
</evidence>
<dbReference type="Pfam" id="PF07589">
    <property type="entry name" value="PEP-CTERM"/>
    <property type="match status" value="1"/>
</dbReference>
<dbReference type="Proteomes" id="UP000642553">
    <property type="component" value="Chromosome"/>
</dbReference>
<evidence type="ECO:0000313" key="3">
    <source>
        <dbReference type="Proteomes" id="UP000642553"/>
    </source>
</evidence>
<dbReference type="AlphaFoldDB" id="A0AAE6W0U2"/>
<accession>A0AAE6W0U2</accession>
<dbReference type="EMBL" id="CP029701">
    <property type="protein sequence ID" value="QHV63611.1"/>
    <property type="molecule type" value="Genomic_DNA"/>
</dbReference>
<protein>
    <recommendedName>
        <fullName evidence="1">Ice-binding protein C-terminal domain-containing protein</fullName>
    </recommendedName>
</protein>